<evidence type="ECO:0000313" key="1">
    <source>
        <dbReference type="EMBL" id="MBL0745085.1"/>
    </source>
</evidence>
<keyword evidence="2" id="KW-1185">Reference proteome</keyword>
<dbReference type="Proteomes" id="UP000613030">
    <property type="component" value="Unassembled WGS sequence"/>
</dbReference>
<name>A0ABS1L0H2_9BACT</name>
<dbReference type="EMBL" id="JAERRB010000014">
    <property type="protein sequence ID" value="MBL0745085.1"/>
    <property type="molecule type" value="Genomic_DNA"/>
</dbReference>
<protein>
    <submittedName>
        <fullName evidence="1">Uncharacterized protein</fullName>
    </submittedName>
</protein>
<accession>A0ABS1L0H2</accession>
<reference evidence="1 2" key="1">
    <citation type="submission" date="2021-01" db="EMBL/GenBank/DDBJ databases">
        <title>Chryseolinea sp. Jin1 Genome sequencing and assembly.</title>
        <authorList>
            <person name="Kim I."/>
        </authorList>
    </citation>
    <scope>NUCLEOTIDE SEQUENCE [LARGE SCALE GENOMIC DNA]</scope>
    <source>
        <strain evidence="1 2">Jin1</strain>
    </source>
</reference>
<gene>
    <name evidence="1" type="ORF">JI741_27900</name>
</gene>
<evidence type="ECO:0000313" key="2">
    <source>
        <dbReference type="Proteomes" id="UP000613030"/>
    </source>
</evidence>
<sequence>MKTEIMCKLYNGKISLGLFDGTSYNGGVYTGRQATTRIAEDGSLLITYQRMNGQILTVDGIRSLFGGHEYYAHGILGLVHPNDNEEIDRIESAYPY</sequence>
<comment type="caution">
    <text evidence="1">The sequence shown here is derived from an EMBL/GenBank/DDBJ whole genome shotgun (WGS) entry which is preliminary data.</text>
</comment>
<proteinExistence type="predicted"/>
<dbReference type="RefSeq" id="WP_202015289.1">
    <property type="nucleotide sequence ID" value="NZ_JAERRB010000014.1"/>
</dbReference>
<organism evidence="1 2">
    <name type="scientific">Chryseolinea lacunae</name>
    <dbReference type="NCBI Taxonomy" id="2801331"/>
    <lineage>
        <taxon>Bacteria</taxon>
        <taxon>Pseudomonadati</taxon>
        <taxon>Bacteroidota</taxon>
        <taxon>Cytophagia</taxon>
        <taxon>Cytophagales</taxon>
        <taxon>Fulvivirgaceae</taxon>
        <taxon>Chryseolinea</taxon>
    </lineage>
</organism>